<keyword evidence="1" id="KW-0472">Membrane</keyword>
<dbReference type="AlphaFoldDB" id="A0A841N259"/>
<proteinExistence type="predicted"/>
<dbReference type="EMBL" id="JACIJO010000009">
    <property type="protein sequence ID" value="MBB6329048.1"/>
    <property type="molecule type" value="Genomic_DNA"/>
</dbReference>
<name>A0A841N259_9BACT</name>
<evidence type="ECO:0000313" key="3">
    <source>
        <dbReference type="Proteomes" id="UP000588604"/>
    </source>
</evidence>
<comment type="caution">
    <text evidence="2">The sequence shown here is derived from an EMBL/GenBank/DDBJ whole genome shotgun (WGS) entry which is preliminary data.</text>
</comment>
<keyword evidence="1" id="KW-1133">Transmembrane helix</keyword>
<reference evidence="2 3" key="1">
    <citation type="submission" date="2020-08" db="EMBL/GenBank/DDBJ databases">
        <title>Genomic Encyclopedia of Type Strains, Phase IV (KMG-IV): sequencing the most valuable type-strain genomes for metagenomic binning, comparative biology and taxonomic classification.</title>
        <authorList>
            <person name="Goeker M."/>
        </authorList>
    </citation>
    <scope>NUCLEOTIDE SEQUENCE [LARGE SCALE GENOMIC DNA]</scope>
    <source>
        <strain evidence="2 3">DSM 102044</strain>
    </source>
</reference>
<accession>A0A841N259</accession>
<dbReference type="RefSeq" id="WP_184498767.1">
    <property type="nucleotide sequence ID" value="NZ_JACIJO010000009.1"/>
</dbReference>
<sequence>MKTILKIASYIGLVLTIIPPILFFKSYITLDSSHLYMTIGMLIWFGTAPFWINKKTDESSSES</sequence>
<feature type="transmembrane region" description="Helical" evidence="1">
    <location>
        <begin position="7"/>
        <end position="28"/>
    </location>
</feature>
<dbReference type="Proteomes" id="UP000588604">
    <property type="component" value="Unassembled WGS sequence"/>
</dbReference>
<protein>
    <submittedName>
        <fullName evidence="2">Uncharacterized protein</fullName>
    </submittedName>
</protein>
<keyword evidence="1" id="KW-0812">Transmembrane</keyword>
<feature type="transmembrane region" description="Helical" evidence="1">
    <location>
        <begin position="34"/>
        <end position="52"/>
    </location>
</feature>
<evidence type="ECO:0000256" key="1">
    <source>
        <dbReference type="SAM" id="Phobius"/>
    </source>
</evidence>
<keyword evidence="3" id="KW-1185">Reference proteome</keyword>
<organism evidence="2 3">
    <name type="scientific">Algoriphagus iocasae</name>
    <dbReference type="NCBI Taxonomy" id="1836499"/>
    <lineage>
        <taxon>Bacteria</taxon>
        <taxon>Pseudomonadati</taxon>
        <taxon>Bacteroidota</taxon>
        <taxon>Cytophagia</taxon>
        <taxon>Cytophagales</taxon>
        <taxon>Cyclobacteriaceae</taxon>
        <taxon>Algoriphagus</taxon>
    </lineage>
</organism>
<gene>
    <name evidence="2" type="ORF">FHS59_004712</name>
</gene>
<evidence type="ECO:0000313" key="2">
    <source>
        <dbReference type="EMBL" id="MBB6329048.1"/>
    </source>
</evidence>